<gene>
    <name evidence="1" type="ORF">GTK09_20575</name>
</gene>
<dbReference type="EMBL" id="JAAAMG010000020">
    <property type="protein sequence ID" value="NDW06815.1"/>
    <property type="molecule type" value="Genomic_DNA"/>
</dbReference>
<organism evidence="1 2">
    <name type="scientific">Jiella pacifica</name>
    <dbReference type="NCBI Taxonomy" id="2696469"/>
    <lineage>
        <taxon>Bacteria</taxon>
        <taxon>Pseudomonadati</taxon>
        <taxon>Pseudomonadota</taxon>
        <taxon>Alphaproteobacteria</taxon>
        <taxon>Hyphomicrobiales</taxon>
        <taxon>Aurantimonadaceae</taxon>
        <taxon>Jiella</taxon>
    </lineage>
</organism>
<protein>
    <recommendedName>
        <fullName evidence="3">Ribbon-helix-helix protein, copG family</fullName>
    </recommendedName>
</protein>
<evidence type="ECO:0000313" key="1">
    <source>
        <dbReference type="EMBL" id="NDW06815.1"/>
    </source>
</evidence>
<comment type="caution">
    <text evidence="1">The sequence shown here is derived from an EMBL/GenBank/DDBJ whole genome shotgun (WGS) entry which is preliminary data.</text>
</comment>
<name>A0A6N9T9B1_9HYPH</name>
<sequence>MSNNISRLAKTRARRRALGIRSTETILHEREIAALDEIKERFGLASRSDVISILIARTDPNTITPADAAAIRDRAN</sequence>
<dbReference type="Proteomes" id="UP000469011">
    <property type="component" value="Unassembled WGS sequence"/>
</dbReference>
<dbReference type="AlphaFoldDB" id="A0A6N9T9B1"/>
<evidence type="ECO:0000313" key="2">
    <source>
        <dbReference type="Proteomes" id="UP000469011"/>
    </source>
</evidence>
<keyword evidence="2" id="KW-1185">Reference proteome</keyword>
<evidence type="ECO:0008006" key="3">
    <source>
        <dbReference type="Google" id="ProtNLM"/>
    </source>
</evidence>
<reference evidence="1 2" key="1">
    <citation type="submission" date="2020-01" db="EMBL/GenBank/DDBJ databases">
        <title>Jiella pacifica sp. nov.</title>
        <authorList>
            <person name="Xue Z."/>
            <person name="Zhu S."/>
            <person name="Chen J."/>
            <person name="Yang J."/>
        </authorList>
    </citation>
    <scope>NUCLEOTIDE SEQUENCE [LARGE SCALE GENOMIC DNA]</scope>
    <source>
        <strain evidence="1 2">40Bstr34</strain>
    </source>
</reference>
<accession>A0A6N9T9B1</accession>
<proteinExistence type="predicted"/>